<evidence type="ECO:0000313" key="1">
    <source>
        <dbReference type="EMBL" id="KAI3789915.1"/>
    </source>
</evidence>
<gene>
    <name evidence="1" type="ORF">L2E82_02721</name>
</gene>
<dbReference type="EMBL" id="CM042009">
    <property type="protein sequence ID" value="KAI3789915.1"/>
    <property type="molecule type" value="Genomic_DNA"/>
</dbReference>
<reference evidence="2" key="1">
    <citation type="journal article" date="2022" name="Mol. Ecol. Resour.">
        <title>The genomes of chicory, endive, great burdock and yacon provide insights into Asteraceae palaeo-polyploidization history and plant inulin production.</title>
        <authorList>
            <person name="Fan W."/>
            <person name="Wang S."/>
            <person name="Wang H."/>
            <person name="Wang A."/>
            <person name="Jiang F."/>
            <person name="Liu H."/>
            <person name="Zhao H."/>
            <person name="Xu D."/>
            <person name="Zhang Y."/>
        </authorList>
    </citation>
    <scope>NUCLEOTIDE SEQUENCE [LARGE SCALE GENOMIC DNA]</scope>
    <source>
        <strain evidence="2">cv. Punajuju</strain>
    </source>
</reference>
<organism evidence="1 2">
    <name type="scientific">Cichorium intybus</name>
    <name type="common">Chicory</name>
    <dbReference type="NCBI Taxonomy" id="13427"/>
    <lineage>
        <taxon>Eukaryota</taxon>
        <taxon>Viridiplantae</taxon>
        <taxon>Streptophyta</taxon>
        <taxon>Embryophyta</taxon>
        <taxon>Tracheophyta</taxon>
        <taxon>Spermatophyta</taxon>
        <taxon>Magnoliopsida</taxon>
        <taxon>eudicotyledons</taxon>
        <taxon>Gunneridae</taxon>
        <taxon>Pentapetalae</taxon>
        <taxon>asterids</taxon>
        <taxon>campanulids</taxon>
        <taxon>Asterales</taxon>
        <taxon>Asteraceae</taxon>
        <taxon>Cichorioideae</taxon>
        <taxon>Cichorieae</taxon>
        <taxon>Cichoriinae</taxon>
        <taxon>Cichorium</taxon>
    </lineage>
</organism>
<reference evidence="1 2" key="2">
    <citation type="journal article" date="2022" name="Mol. Ecol. Resour.">
        <title>The genomes of chicory, endive, great burdock and yacon provide insights into Asteraceae paleo-polyploidization history and plant inulin production.</title>
        <authorList>
            <person name="Fan W."/>
            <person name="Wang S."/>
            <person name="Wang H."/>
            <person name="Wang A."/>
            <person name="Jiang F."/>
            <person name="Liu H."/>
            <person name="Zhao H."/>
            <person name="Xu D."/>
            <person name="Zhang Y."/>
        </authorList>
    </citation>
    <scope>NUCLEOTIDE SEQUENCE [LARGE SCALE GENOMIC DNA]</scope>
    <source>
        <strain evidence="2">cv. Punajuju</strain>
        <tissue evidence="1">Leaves</tissue>
    </source>
</reference>
<keyword evidence="2" id="KW-1185">Reference proteome</keyword>
<protein>
    <submittedName>
        <fullName evidence="1">Uncharacterized protein</fullName>
    </submittedName>
</protein>
<comment type="caution">
    <text evidence="1">The sequence shown here is derived from an EMBL/GenBank/DDBJ whole genome shotgun (WGS) entry which is preliminary data.</text>
</comment>
<sequence length="217" mass="24854">MRPVNVNFIKKVLDYAFTHSVEELEVVIPYIYNCCDWPIYLPTSCKTLTSLKLKVSPFTGPILGSLKNLRVLYLDGALITDLEPFLGFPVLERLTLICCNINTEGETLSVHAHNLSYLTITNCWSFNYLKLTTPKLRFFEYEGYDFPQFRTYEGLHVLDTIVLDFGQYGDMHQEGNFEGLLSLFCAIRTAKSIRLSSSVVHILSLFQDELVKRSSPF</sequence>
<accession>A0ACB9H2G2</accession>
<dbReference type="Proteomes" id="UP001055811">
    <property type="component" value="Linkage Group LG01"/>
</dbReference>
<evidence type="ECO:0000313" key="2">
    <source>
        <dbReference type="Proteomes" id="UP001055811"/>
    </source>
</evidence>
<proteinExistence type="predicted"/>
<name>A0ACB9H2G2_CICIN</name>